<dbReference type="InterPro" id="IPR001304">
    <property type="entry name" value="C-type_lectin-like"/>
</dbReference>
<evidence type="ECO:0000256" key="1">
    <source>
        <dbReference type="ARBA" id="ARBA00023157"/>
    </source>
</evidence>
<dbReference type="Pfam" id="PF00059">
    <property type="entry name" value="Lectin_C"/>
    <property type="match status" value="1"/>
</dbReference>
<evidence type="ECO:0000256" key="2">
    <source>
        <dbReference type="SAM" id="SignalP"/>
    </source>
</evidence>
<dbReference type="STRING" id="35570.A0A1I8PG14"/>
<dbReference type="SUPFAM" id="SSF56436">
    <property type="entry name" value="C-type lectin-like"/>
    <property type="match status" value="1"/>
</dbReference>
<dbReference type="InterPro" id="IPR050111">
    <property type="entry name" value="C-type_lectin/snaclec_domain"/>
</dbReference>
<accession>A0A1I8PG14</accession>
<dbReference type="CDD" id="cd00037">
    <property type="entry name" value="CLECT"/>
    <property type="match status" value="1"/>
</dbReference>
<sequence>MTKLKLNLQIILIIELIVLLCLGHGVNANGQATNISADYHIETESKVLQLRKKGNWFKAFNGCTAKRMNLVSLDTKEKTEALTTELKKVFGNDHPNIWIGGNDNKKNREFIWMTANKAFGYTNWAPGQPDNKHGVEHCVMLWENHNYRWNDGNCLAKLAYVCEKRN</sequence>
<dbReference type="EnsemblMetazoa" id="SCAU007734-RA">
    <property type="protein sequence ID" value="SCAU007734-PA"/>
    <property type="gene ID" value="SCAU007734"/>
</dbReference>
<dbReference type="Proteomes" id="UP000095300">
    <property type="component" value="Unassembled WGS sequence"/>
</dbReference>
<name>A0A1I8PG14_STOCA</name>
<protein>
    <recommendedName>
        <fullName evidence="3">C-type lectin domain-containing protein</fullName>
    </recommendedName>
</protein>
<keyword evidence="2" id="KW-0732">Signal</keyword>
<feature type="signal peptide" evidence="2">
    <location>
        <begin position="1"/>
        <end position="28"/>
    </location>
</feature>
<dbReference type="VEuPathDB" id="VectorBase:SCAU007734"/>
<evidence type="ECO:0000313" key="4">
    <source>
        <dbReference type="EnsemblMetazoa" id="SCAU007734-PA"/>
    </source>
</evidence>
<dbReference type="SMART" id="SM00034">
    <property type="entry name" value="CLECT"/>
    <property type="match status" value="1"/>
</dbReference>
<dbReference type="OrthoDB" id="6340082at2759"/>
<feature type="chain" id="PRO_5009326576" description="C-type lectin domain-containing protein" evidence="2">
    <location>
        <begin position="29"/>
        <end position="166"/>
    </location>
</feature>
<dbReference type="InterPro" id="IPR018378">
    <property type="entry name" value="C-type_lectin_CS"/>
</dbReference>
<organism evidence="4 5">
    <name type="scientific">Stomoxys calcitrans</name>
    <name type="common">Stable fly</name>
    <name type="synonym">Conops calcitrans</name>
    <dbReference type="NCBI Taxonomy" id="35570"/>
    <lineage>
        <taxon>Eukaryota</taxon>
        <taxon>Metazoa</taxon>
        <taxon>Ecdysozoa</taxon>
        <taxon>Arthropoda</taxon>
        <taxon>Hexapoda</taxon>
        <taxon>Insecta</taxon>
        <taxon>Pterygota</taxon>
        <taxon>Neoptera</taxon>
        <taxon>Endopterygota</taxon>
        <taxon>Diptera</taxon>
        <taxon>Brachycera</taxon>
        <taxon>Muscomorpha</taxon>
        <taxon>Muscoidea</taxon>
        <taxon>Muscidae</taxon>
        <taxon>Stomoxys</taxon>
    </lineage>
</organism>
<gene>
    <name evidence="4" type="primary">106083216</name>
</gene>
<keyword evidence="5" id="KW-1185">Reference proteome</keyword>
<dbReference type="PROSITE" id="PS00615">
    <property type="entry name" value="C_TYPE_LECTIN_1"/>
    <property type="match status" value="1"/>
</dbReference>
<reference evidence="4" key="1">
    <citation type="submission" date="2020-05" db="UniProtKB">
        <authorList>
            <consortium name="EnsemblMetazoa"/>
        </authorList>
    </citation>
    <scope>IDENTIFICATION</scope>
    <source>
        <strain evidence="4">USDA</strain>
    </source>
</reference>
<dbReference type="PANTHER" id="PTHR22803">
    <property type="entry name" value="MANNOSE, PHOSPHOLIPASE, LECTIN RECEPTOR RELATED"/>
    <property type="match status" value="1"/>
</dbReference>
<feature type="domain" description="C-type lectin" evidence="3">
    <location>
        <begin position="55"/>
        <end position="163"/>
    </location>
</feature>
<dbReference type="Gene3D" id="3.10.100.10">
    <property type="entry name" value="Mannose-Binding Protein A, subunit A"/>
    <property type="match status" value="1"/>
</dbReference>
<dbReference type="AlphaFoldDB" id="A0A1I8PG14"/>
<evidence type="ECO:0000313" key="5">
    <source>
        <dbReference type="Proteomes" id="UP000095300"/>
    </source>
</evidence>
<keyword evidence="1" id="KW-1015">Disulfide bond</keyword>
<dbReference type="PROSITE" id="PS50041">
    <property type="entry name" value="C_TYPE_LECTIN_2"/>
    <property type="match status" value="1"/>
</dbReference>
<proteinExistence type="predicted"/>
<evidence type="ECO:0000259" key="3">
    <source>
        <dbReference type="PROSITE" id="PS50041"/>
    </source>
</evidence>
<dbReference type="InterPro" id="IPR016186">
    <property type="entry name" value="C-type_lectin-like/link_sf"/>
</dbReference>
<dbReference type="InterPro" id="IPR016187">
    <property type="entry name" value="CTDL_fold"/>
</dbReference>